<dbReference type="VEuPathDB" id="PlasmoDB:AK88_02202"/>
<dbReference type="OMA" id="VHQMELK"/>
<evidence type="ECO:0000313" key="4">
    <source>
        <dbReference type="Proteomes" id="UP000054561"/>
    </source>
</evidence>
<evidence type="ECO:0000256" key="1">
    <source>
        <dbReference type="SAM" id="MobiDB-lite"/>
    </source>
</evidence>
<name>A0A0D9QME9_PLAFR</name>
<keyword evidence="2" id="KW-0472">Membrane</keyword>
<dbReference type="OrthoDB" id="372824at2759"/>
<dbReference type="GeneID" id="24267516"/>
<proteinExistence type="predicted"/>
<sequence>METEKKETDSMEEMKSSTEHVVDEKSISNLASMENTKNEQINIEENNYNYFNYTQNETLVKNELQSMHNKCTEGPQKNIFSERNLKNGDSDSLEINLPDQDKDDADHYYTDTETNTQMKNQHDMLHILQDADGKFGLAGAPGMGTPINSQHPSGGPALANTGDAAEAYGAVLKEGDINDDPTSNTSNHHHVASTHQQDHGGVAAAEGAVGGNPFGGPTQGDDQASSHSPTAKDKTETHIIPNKDLIKAKKSKDKSADEYRSKYKNKFLRLFRQKICSNKAKDEQMCMNEVACVVEGMGEKRRASSTDGGSAVGHAQQNLSGSFKQYSGQNGQGGVHEGCTSETHIPIHISTAEMHAGGDNQPTPIMLQKKESVTGNVQQSHAYSIKTEDNLVMHLKNENMLGVDLEAHRRSIGTTDGMATCRSAGEHAERREQRLSCEWLDKKVYSLEKIKSFMSNNTFLKEKKYFLQKKKKQLSKELNFFCHHYNVLLCFFLYILCFAFVAASICYDSWKIHQIELASDSTEKVVHIDIGATTIRRVEKVSNKNGDVTLSIDKEQNMESLIRHEICKPVTKEELENFLILLASNNKLKYEQNLIDPTKGKVTDDFLADALKNPAHVGLLRDDKLVLSRKHIFGSTIYNLECKFLNNMNKAGTYHMILLYAVLFFLLIPICLLFHILLNYKKGTNVKLVKYISFVLVNLALITMISSLFSVNRAYNIPLCVMPDGSSNICEDGTSIHLIRSSIILLIFSNLFFCKFVNVVRKKSSTLTGSLV</sequence>
<feature type="compositionally biased region" description="Basic and acidic residues" evidence="1">
    <location>
        <begin position="1"/>
        <end position="26"/>
    </location>
</feature>
<dbReference type="EMBL" id="KQ001665">
    <property type="protein sequence ID" value="KJP88088.1"/>
    <property type="molecule type" value="Genomic_DNA"/>
</dbReference>
<feature type="transmembrane region" description="Helical" evidence="2">
    <location>
        <begin position="657"/>
        <end position="676"/>
    </location>
</feature>
<reference evidence="3 4" key="1">
    <citation type="submission" date="2014-03" db="EMBL/GenBank/DDBJ databases">
        <title>The Genome Sequence of Plasmodium fragile nilgiri.</title>
        <authorList>
            <consortium name="The Broad Institute Genomics Platform"/>
            <consortium name="The Broad Institute Genome Sequencing Center for Infectious Disease"/>
            <person name="Neafsey D."/>
            <person name="Duraisingh M."/>
            <person name="Young S.K."/>
            <person name="Zeng Q."/>
            <person name="Gargeya S."/>
            <person name="Abouelleil A."/>
            <person name="Alvarado L."/>
            <person name="Chapman S.B."/>
            <person name="Gainer-Dewar J."/>
            <person name="Goldberg J."/>
            <person name="Griggs A."/>
            <person name="Gujja S."/>
            <person name="Hansen M."/>
            <person name="Howarth C."/>
            <person name="Imamovic A."/>
            <person name="Larimer J."/>
            <person name="Pearson M."/>
            <person name="Poon T.W."/>
            <person name="Priest M."/>
            <person name="Roberts A."/>
            <person name="Saif S."/>
            <person name="Shea T."/>
            <person name="Sykes S."/>
            <person name="Wortman J."/>
            <person name="Nusbaum C."/>
            <person name="Birren B."/>
        </authorList>
    </citation>
    <scope>NUCLEOTIDE SEQUENCE [LARGE SCALE GENOMIC DNA]</scope>
    <source>
        <strain evidence="4">nilgiri</strain>
    </source>
</reference>
<keyword evidence="4" id="KW-1185">Reference proteome</keyword>
<feature type="compositionally biased region" description="Polar residues" evidence="1">
    <location>
        <begin position="220"/>
        <end position="229"/>
    </location>
</feature>
<protein>
    <submittedName>
        <fullName evidence="3">Uncharacterized protein</fullName>
    </submittedName>
</protein>
<dbReference type="Proteomes" id="UP000054561">
    <property type="component" value="Unassembled WGS sequence"/>
</dbReference>
<feature type="region of interest" description="Disordered" evidence="1">
    <location>
        <begin position="1"/>
        <end position="32"/>
    </location>
</feature>
<dbReference type="RefSeq" id="XP_012335259.1">
    <property type="nucleotide sequence ID" value="XM_012479836.1"/>
</dbReference>
<keyword evidence="2" id="KW-1133">Transmembrane helix</keyword>
<dbReference type="AlphaFoldDB" id="A0A0D9QME9"/>
<gene>
    <name evidence="3" type="ORF">AK88_02202</name>
</gene>
<keyword evidence="2" id="KW-0812">Transmembrane</keyword>
<feature type="region of interest" description="Disordered" evidence="1">
    <location>
        <begin position="81"/>
        <end position="104"/>
    </location>
</feature>
<feature type="region of interest" description="Disordered" evidence="1">
    <location>
        <begin position="174"/>
        <end position="258"/>
    </location>
</feature>
<feature type="transmembrane region" description="Helical" evidence="2">
    <location>
        <begin position="688"/>
        <end position="709"/>
    </location>
</feature>
<accession>A0A0D9QME9</accession>
<organism evidence="3 4">
    <name type="scientific">Plasmodium fragile</name>
    <dbReference type="NCBI Taxonomy" id="5857"/>
    <lineage>
        <taxon>Eukaryota</taxon>
        <taxon>Sar</taxon>
        <taxon>Alveolata</taxon>
        <taxon>Apicomplexa</taxon>
        <taxon>Aconoidasida</taxon>
        <taxon>Haemosporida</taxon>
        <taxon>Plasmodiidae</taxon>
        <taxon>Plasmodium</taxon>
        <taxon>Plasmodium (Plasmodium)</taxon>
    </lineage>
</organism>
<feature type="transmembrane region" description="Helical" evidence="2">
    <location>
        <begin position="485"/>
        <end position="507"/>
    </location>
</feature>
<evidence type="ECO:0000256" key="2">
    <source>
        <dbReference type="SAM" id="Phobius"/>
    </source>
</evidence>
<evidence type="ECO:0000313" key="3">
    <source>
        <dbReference type="EMBL" id="KJP88088.1"/>
    </source>
</evidence>
<feature type="compositionally biased region" description="Gly residues" evidence="1">
    <location>
        <begin position="208"/>
        <end position="218"/>
    </location>
</feature>